<dbReference type="Proteomes" id="UP001455709">
    <property type="component" value="Unassembled WGS sequence"/>
</dbReference>
<comment type="caution">
    <text evidence="1">The sequence shown here is derived from an EMBL/GenBank/DDBJ whole genome shotgun (WGS) entry which is preliminary data.</text>
</comment>
<dbReference type="RefSeq" id="WP_347369705.1">
    <property type="nucleotide sequence ID" value="NZ_JBDOJC010000001.1"/>
</dbReference>
<organism evidence="1 2">
    <name type="scientific">Chromobacterium vaccinii</name>
    <dbReference type="NCBI Taxonomy" id="1108595"/>
    <lineage>
        <taxon>Bacteria</taxon>
        <taxon>Pseudomonadati</taxon>
        <taxon>Pseudomonadota</taxon>
        <taxon>Betaproteobacteria</taxon>
        <taxon>Neisseriales</taxon>
        <taxon>Chromobacteriaceae</taxon>
        <taxon>Chromobacterium</taxon>
    </lineage>
</organism>
<accession>A0ABV0F7X7</accession>
<name>A0ABV0F7X7_9NEIS</name>
<evidence type="ECO:0000313" key="2">
    <source>
        <dbReference type="Proteomes" id="UP001455709"/>
    </source>
</evidence>
<gene>
    <name evidence="1" type="ORF">ABGV49_03115</name>
</gene>
<protein>
    <submittedName>
        <fullName evidence="1">Uncharacterized protein</fullName>
    </submittedName>
</protein>
<sequence length="98" mass="11273">MKKKDQVIFDAVATLGFIDTILYRLGTSLGERDAPIETIQRELFNTFSTLDIGNSISDIQSALRELIEDSLIYDENNMSKLDYIIQEKVNKYTPHKEE</sequence>
<dbReference type="EMBL" id="JBDOJC010000001">
    <property type="protein sequence ID" value="MEO2216056.1"/>
    <property type="molecule type" value="Genomic_DNA"/>
</dbReference>
<reference evidence="1 2" key="1">
    <citation type="submission" date="2024-05" db="EMBL/GenBank/DDBJ databases">
        <authorList>
            <person name="De Oliveira J.P."/>
            <person name="Noriler S.A."/>
            <person name="De Oliveira A.G."/>
            <person name="Sipoli D.S."/>
        </authorList>
    </citation>
    <scope>NUCLEOTIDE SEQUENCE [LARGE SCALE GENOMIC DNA]</scope>
    <source>
        <strain evidence="1 2">LABIM189</strain>
    </source>
</reference>
<keyword evidence="2" id="KW-1185">Reference proteome</keyword>
<evidence type="ECO:0000313" key="1">
    <source>
        <dbReference type="EMBL" id="MEO2216056.1"/>
    </source>
</evidence>
<proteinExistence type="predicted"/>